<evidence type="ECO:0000256" key="3">
    <source>
        <dbReference type="ARBA" id="ARBA00038471"/>
    </source>
</evidence>
<keyword evidence="2" id="KW-1015">Disulfide bond</keyword>
<dbReference type="InterPro" id="IPR034087">
    <property type="entry name" value="C/VIF1"/>
</dbReference>
<dbReference type="CDD" id="cd15796">
    <property type="entry name" value="CIF_like"/>
    <property type="match status" value="1"/>
</dbReference>
<evidence type="ECO:0000259" key="5">
    <source>
        <dbReference type="SMART" id="SM00856"/>
    </source>
</evidence>
<dbReference type="InterPro" id="IPR035513">
    <property type="entry name" value="Invertase/methylesterase_inhib"/>
</dbReference>
<accession>A0AAD3THT8</accession>
<comment type="caution">
    <text evidence="6">The sequence shown here is derived from an EMBL/GenBank/DDBJ whole genome shotgun (WGS) entry which is preliminary data.</text>
</comment>
<evidence type="ECO:0000313" key="7">
    <source>
        <dbReference type="Proteomes" id="UP001279734"/>
    </source>
</evidence>
<evidence type="ECO:0000256" key="1">
    <source>
        <dbReference type="ARBA" id="ARBA00022729"/>
    </source>
</evidence>
<name>A0AAD3THT8_NEPGR</name>
<dbReference type="GO" id="GO:0004857">
    <property type="term" value="F:enzyme inhibitor activity"/>
    <property type="evidence" value="ECO:0007669"/>
    <property type="project" value="InterPro"/>
</dbReference>
<dbReference type="Gene3D" id="1.20.140.40">
    <property type="entry name" value="Invertase/pectin methylesterase inhibitor family protein"/>
    <property type="match status" value="1"/>
</dbReference>
<dbReference type="Proteomes" id="UP001279734">
    <property type="component" value="Unassembled WGS sequence"/>
</dbReference>
<feature type="domain" description="Pectinesterase inhibitor" evidence="5">
    <location>
        <begin position="21"/>
        <end position="168"/>
    </location>
</feature>
<dbReference type="PANTHER" id="PTHR35357">
    <property type="entry name" value="OS02G0537100 PROTEIN"/>
    <property type="match status" value="1"/>
</dbReference>
<dbReference type="SMART" id="SM00856">
    <property type="entry name" value="PMEI"/>
    <property type="match status" value="1"/>
</dbReference>
<keyword evidence="7" id="KW-1185">Reference proteome</keyword>
<sequence>MKSLFLLFIILSIFLAARIEADKRLIHRTCKKAEAYYTLCVKTIEADPRSKTADAAGLAVVVVDKVKSQVTETIGIVKELMAITSDPVERQFLSGCVWRYNAVLNAILLGSIEAMKKGDYAFARDALKEAAFEVQTCEKSFAIVGSGQSPIAALNQVLNDLSVMTATIIDAII</sequence>
<evidence type="ECO:0000256" key="2">
    <source>
        <dbReference type="ARBA" id="ARBA00023157"/>
    </source>
</evidence>
<protein>
    <recommendedName>
        <fullName evidence="5">Pectinesterase inhibitor domain-containing protein</fullName>
    </recommendedName>
</protein>
<comment type="similarity">
    <text evidence="3">Belongs to the PMEI family.</text>
</comment>
<reference evidence="6" key="1">
    <citation type="submission" date="2023-05" db="EMBL/GenBank/DDBJ databases">
        <title>Nepenthes gracilis genome sequencing.</title>
        <authorList>
            <person name="Fukushima K."/>
        </authorList>
    </citation>
    <scope>NUCLEOTIDE SEQUENCE</scope>
    <source>
        <strain evidence="6">SING2019-196</strain>
    </source>
</reference>
<gene>
    <name evidence="6" type="ORF">Nepgr_031565</name>
</gene>
<dbReference type="EMBL" id="BSYO01000036">
    <property type="protein sequence ID" value="GMH29722.1"/>
    <property type="molecule type" value="Genomic_DNA"/>
</dbReference>
<proteinExistence type="inferred from homology"/>
<evidence type="ECO:0000313" key="6">
    <source>
        <dbReference type="EMBL" id="GMH29722.1"/>
    </source>
</evidence>
<dbReference type="Pfam" id="PF04043">
    <property type="entry name" value="PMEI"/>
    <property type="match status" value="1"/>
</dbReference>
<dbReference type="NCBIfam" id="TIGR01614">
    <property type="entry name" value="PME_inhib"/>
    <property type="match status" value="1"/>
</dbReference>
<feature type="chain" id="PRO_5042032269" description="Pectinesterase inhibitor domain-containing protein" evidence="4">
    <location>
        <begin position="22"/>
        <end position="173"/>
    </location>
</feature>
<organism evidence="6 7">
    <name type="scientific">Nepenthes gracilis</name>
    <name type="common">Slender pitcher plant</name>
    <dbReference type="NCBI Taxonomy" id="150966"/>
    <lineage>
        <taxon>Eukaryota</taxon>
        <taxon>Viridiplantae</taxon>
        <taxon>Streptophyta</taxon>
        <taxon>Embryophyta</taxon>
        <taxon>Tracheophyta</taxon>
        <taxon>Spermatophyta</taxon>
        <taxon>Magnoliopsida</taxon>
        <taxon>eudicotyledons</taxon>
        <taxon>Gunneridae</taxon>
        <taxon>Pentapetalae</taxon>
        <taxon>Caryophyllales</taxon>
        <taxon>Nepenthaceae</taxon>
        <taxon>Nepenthes</taxon>
    </lineage>
</organism>
<dbReference type="AlphaFoldDB" id="A0AAD3THT8"/>
<dbReference type="SUPFAM" id="SSF101148">
    <property type="entry name" value="Plant invertase/pectin methylesterase inhibitor"/>
    <property type="match status" value="1"/>
</dbReference>
<keyword evidence="1 4" id="KW-0732">Signal</keyword>
<dbReference type="PANTHER" id="PTHR35357:SF17">
    <property type="entry name" value="PECTINESTERASE INHIBITOR 12"/>
    <property type="match status" value="1"/>
</dbReference>
<feature type="signal peptide" evidence="4">
    <location>
        <begin position="1"/>
        <end position="21"/>
    </location>
</feature>
<evidence type="ECO:0000256" key="4">
    <source>
        <dbReference type="SAM" id="SignalP"/>
    </source>
</evidence>
<dbReference type="InterPro" id="IPR006501">
    <property type="entry name" value="Pectinesterase_inhib_dom"/>
</dbReference>